<dbReference type="PROSITE" id="PS50297">
    <property type="entry name" value="ANK_REP_REGION"/>
    <property type="match status" value="1"/>
</dbReference>
<sequence>MDLDSDSDLFDLTNDEDDEEGELQASAFELATSYVSRQTQTFKDYDLLEFYAYYKQATESGCNQPCPSILQMKARTKWNAWKALGDMSQADAQRSYIEKLQRINPIWKEECSSSKKTKAGGNSWAVHSIESVPVEEVMPDNKKTMFDLVKEKNLSALRQKMQKGDINVKDEHGMALIHWATDRNAVDIIDYLVVSMGVSVDQLDAEMQTPLHYAASCGHVEAVRTLLQLKASLELYDEDGHCCFDVADTEEIFNMLKAEEELRQAAT</sequence>
<evidence type="ECO:0000256" key="2">
    <source>
        <dbReference type="ARBA" id="ARBA00022737"/>
    </source>
</evidence>
<name>Q29I62_DROPS</name>
<dbReference type="Pfam" id="PF00887">
    <property type="entry name" value="ACBP"/>
    <property type="match status" value="1"/>
</dbReference>
<keyword evidence="5" id="KW-1185">Reference proteome</keyword>
<dbReference type="PANTHER" id="PTHR24119:SF0">
    <property type="entry name" value="ACYL-COA-BINDING DOMAIN-CONTAINING PROTEIN 6"/>
    <property type="match status" value="1"/>
</dbReference>
<evidence type="ECO:0000256" key="4">
    <source>
        <dbReference type="ARBA" id="ARBA00023121"/>
    </source>
</evidence>
<dbReference type="STRING" id="46245.Q29I62"/>
<dbReference type="SUPFAM" id="SSF48403">
    <property type="entry name" value="Ankyrin repeat"/>
    <property type="match status" value="1"/>
</dbReference>
<dbReference type="InterPro" id="IPR002110">
    <property type="entry name" value="Ankyrin_rpt"/>
</dbReference>
<dbReference type="FunCoup" id="Q29I62">
    <property type="interactions" value="1199"/>
</dbReference>
<dbReference type="GeneID" id="4815780"/>
<dbReference type="SMART" id="SM00248">
    <property type="entry name" value="ANK"/>
    <property type="match status" value="2"/>
</dbReference>
<proteinExistence type="predicted"/>
<gene>
    <name evidence="6" type="primary">anox</name>
</gene>
<dbReference type="SUPFAM" id="SSF47027">
    <property type="entry name" value="Acyl-CoA binding protein"/>
    <property type="match status" value="1"/>
</dbReference>
<reference evidence="6" key="1">
    <citation type="submission" date="2025-08" db="UniProtKB">
        <authorList>
            <consortium name="RefSeq"/>
        </authorList>
    </citation>
    <scope>IDENTIFICATION</scope>
    <source>
        <strain evidence="6">MV-25-SWS-2005</strain>
        <tissue evidence="6">Whole body</tissue>
    </source>
</reference>
<dbReference type="InterPro" id="IPR014352">
    <property type="entry name" value="FERM/acyl-CoA-bd_prot_sf"/>
</dbReference>
<dbReference type="OMA" id="ARSKWQA"/>
<accession>Q29I62</accession>
<organism evidence="5 6">
    <name type="scientific">Drosophila pseudoobscura pseudoobscura</name>
    <name type="common">Fruit fly</name>
    <dbReference type="NCBI Taxonomy" id="46245"/>
    <lineage>
        <taxon>Eukaryota</taxon>
        <taxon>Metazoa</taxon>
        <taxon>Ecdysozoa</taxon>
        <taxon>Arthropoda</taxon>
        <taxon>Hexapoda</taxon>
        <taxon>Insecta</taxon>
        <taxon>Pterygota</taxon>
        <taxon>Neoptera</taxon>
        <taxon>Endopterygota</taxon>
        <taxon>Diptera</taxon>
        <taxon>Brachycera</taxon>
        <taxon>Muscomorpha</taxon>
        <taxon>Ephydroidea</taxon>
        <taxon>Drosophilidae</taxon>
        <taxon>Drosophila</taxon>
        <taxon>Sophophora</taxon>
    </lineage>
</organism>
<dbReference type="Gene3D" id="1.25.40.20">
    <property type="entry name" value="Ankyrin repeat-containing domain"/>
    <property type="match status" value="1"/>
</dbReference>
<evidence type="ECO:0000313" key="6">
    <source>
        <dbReference type="RefSeq" id="XP_001355732.1"/>
    </source>
</evidence>
<dbReference type="PROSITE" id="PS50088">
    <property type="entry name" value="ANK_REPEAT"/>
    <property type="match status" value="1"/>
</dbReference>
<dbReference type="KEGG" id="dpo:4815780"/>
<dbReference type="InterPro" id="IPR000582">
    <property type="entry name" value="Acyl-CoA-binding_protein"/>
</dbReference>
<dbReference type="RefSeq" id="XP_001355732.1">
    <property type="nucleotide sequence ID" value="XM_001355696.3"/>
</dbReference>
<dbReference type="PANTHER" id="PTHR24119">
    <property type="entry name" value="ACYL-COA-BINDING DOMAIN-CONTAINING PROTEIN 6"/>
    <property type="match status" value="1"/>
</dbReference>
<dbReference type="eggNOG" id="KOG0817">
    <property type="taxonomic scope" value="Eukaryota"/>
</dbReference>
<dbReference type="Pfam" id="PF12796">
    <property type="entry name" value="Ank_2"/>
    <property type="match status" value="1"/>
</dbReference>
<protein>
    <recommendedName>
        <fullName evidence="1">Acyl-CoA-binding domain-containing protein 6</fullName>
    </recommendedName>
</protein>
<keyword evidence="4" id="KW-0446">Lipid-binding</keyword>
<dbReference type="SMR" id="Q29I62"/>
<keyword evidence="3" id="KW-0040">ANK repeat</keyword>
<evidence type="ECO:0000256" key="1">
    <source>
        <dbReference type="ARBA" id="ARBA00018419"/>
    </source>
</evidence>
<accession>A0A6I8UHW0</accession>
<dbReference type="AlphaFoldDB" id="Q29I62"/>
<evidence type="ECO:0000313" key="5">
    <source>
        <dbReference type="Proteomes" id="UP000001819"/>
    </source>
</evidence>
<dbReference type="GO" id="GO:0000062">
    <property type="term" value="F:fatty-acyl-CoA binding"/>
    <property type="evidence" value="ECO:0007669"/>
    <property type="project" value="InterPro"/>
</dbReference>
<dbReference type="Bgee" id="FBgn0077274">
    <property type="expression patterns" value="Expressed in female reproductive system and 2 other cell types or tissues"/>
</dbReference>
<evidence type="ECO:0000256" key="3">
    <source>
        <dbReference type="ARBA" id="ARBA00023043"/>
    </source>
</evidence>
<dbReference type="InterPro" id="IPR036770">
    <property type="entry name" value="Ankyrin_rpt-contain_sf"/>
</dbReference>
<dbReference type="Proteomes" id="UP000001819">
    <property type="component" value="Chromosome X"/>
</dbReference>
<dbReference type="HOGENOM" id="CLU_050309_1_0_1"/>
<dbReference type="InterPro" id="IPR035984">
    <property type="entry name" value="Acyl-CoA-binding_sf"/>
</dbReference>
<keyword evidence="2" id="KW-0677">Repeat</keyword>
<dbReference type="PRINTS" id="PR00689">
    <property type="entry name" value="ACOABINDINGP"/>
</dbReference>
<dbReference type="InParanoid" id="Q29I62"/>
<dbReference type="Gene3D" id="1.20.80.10">
    <property type="match status" value="1"/>
</dbReference>
<dbReference type="PROSITE" id="PS51228">
    <property type="entry name" value="ACB_2"/>
    <property type="match status" value="1"/>
</dbReference>